<name>A0A5C5WQB9_9PLAN</name>
<proteinExistence type="predicted"/>
<dbReference type="EMBL" id="SIHI01000006">
    <property type="protein sequence ID" value="TWT52349.1"/>
    <property type="molecule type" value="Genomic_DNA"/>
</dbReference>
<dbReference type="AlphaFoldDB" id="A0A5C5WQB9"/>
<comment type="caution">
    <text evidence="1">The sequence shown here is derived from an EMBL/GenBank/DDBJ whole genome shotgun (WGS) entry which is preliminary data.</text>
</comment>
<evidence type="ECO:0000313" key="2">
    <source>
        <dbReference type="Proteomes" id="UP000317243"/>
    </source>
</evidence>
<sequence>MNDEAANFKGRSVRFEAFHPHNVPAHEFLVQLAHPIRRISIPHLRLTAVTTRNNLKTDYWVISKLFAYLRWIT</sequence>
<keyword evidence="2" id="KW-1185">Reference proteome</keyword>
<evidence type="ECO:0000313" key="1">
    <source>
        <dbReference type="EMBL" id="TWT52349.1"/>
    </source>
</evidence>
<reference evidence="1 2" key="1">
    <citation type="submission" date="2019-02" db="EMBL/GenBank/DDBJ databases">
        <title>Deep-cultivation of Planctomycetes and their phenomic and genomic characterization uncovers novel biology.</title>
        <authorList>
            <person name="Wiegand S."/>
            <person name="Jogler M."/>
            <person name="Boedeker C."/>
            <person name="Pinto D."/>
            <person name="Vollmers J."/>
            <person name="Rivas-Marin E."/>
            <person name="Kohn T."/>
            <person name="Peeters S.H."/>
            <person name="Heuer A."/>
            <person name="Rast P."/>
            <person name="Oberbeckmann S."/>
            <person name="Bunk B."/>
            <person name="Jeske O."/>
            <person name="Meyerdierks A."/>
            <person name="Storesund J.E."/>
            <person name="Kallscheuer N."/>
            <person name="Luecker S."/>
            <person name="Lage O.M."/>
            <person name="Pohl T."/>
            <person name="Merkel B.J."/>
            <person name="Hornburger P."/>
            <person name="Mueller R.-W."/>
            <person name="Bruemmer F."/>
            <person name="Labrenz M."/>
            <person name="Spormann A.M."/>
            <person name="Op Den Camp H."/>
            <person name="Overmann J."/>
            <person name="Amann R."/>
            <person name="Jetten M.S.M."/>
            <person name="Mascher T."/>
            <person name="Medema M.H."/>
            <person name="Devos D.P."/>
            <person name="Kaster A.-K."/>
            <person name="Ovreas L."/>
            <person name="Rohde M."/>
            <person name="Galperin M.Y."/>
            <person name="Jogler C."/>
        </authorList>
    </citation>
    <scope>NUCLEOTIDE SEQUENCE [LARGE SCALE GENOMIC DNA]</scope>
    <source>
        <strain evidence="1 2">KOR42</strain>
    </source>
</reference>
<accession>A0A5C5WQB9</accession>
<protein>
    <submittedName>
        <fullName evidence="1">Uncharacterized protein</fullName>
    </submittedName>
</protein>
<organism evidence="1 2">
    <name type="scientific">Thalassoglobus neptunius</name>
    <dbReference type="NCBI Taxonomy" id="1938619"/>
    <lineage>
        <taxon>Bacteria</taxon>
        <taxon>Pseudomonadati</taxon>
        <taxon>Planctomycetota</taxon>
        <taxon>Planctomycetia</taxon>
        <taxon>Planctomycetales</taxon>
        <taxon>Planctomycetaceae</taxon>
        <taxon>Thalassoglobus</taxon>
    </lineage>
</organism>
<gene>
    <name evidence="1" type="ORF">KOR42_30350</name>
</gene>
<dbReference type="Proteomes" id="UP000317243">
    <property type="component" value="Unassembled WGS sequence"/>
</dbReference>